<feature type="transmembrane region" description="Helical" evidence="1">
    <location>
        <begin position="65"/>
        <end position="86"/>
    </location>
</feature>
<dbReference type="SUPFAM" id="SSF53300">
    <property type="entry name" value="vWA-like"/>
    <property type="match status" value="1"/>
</dbReference>
<keyword evidence="1" id="KW-0472">Membrane</keyword>
<name>A0A9W6HQ07_9MICO</name>
<reference evidence="3" key="1">
    <citation type="journal article" date="2014" name="Int. J. Syst. Evol. Microbiol.">
        <title>Complete genome sequence of Corynebacterium casei LMG S-19264T (=DSM 44701T), isolated from a smear-ripened cheese.</title>
        <authorList>
            <consortium name="US DOE Joint Genome Institute (JGI-PGF)"/>
            <person name="Walter F."/>
            <person name="Albersmeier A."/>
            <person name="Kalinowski J."/>
            <person name="Ruckert C."/>
        </authorList>
    </citation>
    <scope>NUCLEOTIDE SEQUENCE</scope>
    <source>
        <strain evidence="3">VKM Ac-1958</strain>
    </source>
</reference>
<evidence type="ECO:0000313" key="3">
    <source>
        <dbReference type="EMBL" id="GLK00791.1"/>
    </source>
</evidence>
<feature type="transmembrane region" description="Helical" evidence="1">
    <location>
        <begin position="309"/>
        <end position="328"/>
    </location>
</feature>
<dbReference type="PROSITE" id="PS50234">
    <property type="entry name" value="VWFA"/>
    <property type="match status" value="1"/>
</dbReference>
<evidence type="ECO:0000256" key="1">
    <source>
        <dbReference type="SAM" id="Phobius"/>
    </source>
</evidence>
<dbReference type="EMBL" id="BSET01000001">
    <property type="protein sequence ID" value="GLK00791.1"/>
    <property type="molecule type" value="Genomic_DNA"/>
</dbReference>
<sequence>MALTLAMPWMLVAVGILILAAIVVGLLLGLRRGPEARGDSGALVARAERVRALPSFARAVRRRRAALVGVIVLGLAASALAAVIAARPVTAQTIQPENNSRDVMLCLDVSGSMSDVDVEVLSVFEELVEGFEGERIGLTIFNSSPVQVFPLTDDYAFVQAQLQRIRESFDYLEEIPEHWVGTLNGPGASLIGDGLASCAMRFDHVDEERARSIILATDNELNGESVITLDEAAAFTASRGIRLYTINPVDGIAEAESTALSDAAAMTGGIGFGLRDATTVDEIIDEVQKQEASTLRGEATVIQIDTPQLWIVALMIVVLGFLLVLWRVRL</sequence>
<dbReference type="AlphaFoldDB" id="A0A9W6HQ07"/>
<feature type="transmembrane region" description="Helical" evidence="1">
    <location>
        <begin position="6"/>
        <end position="30"/>
    </location>
</feature>
<dbReference type="SMART" id="SM00327">
    <property type="entry name" value="VWA"/>
    <property type="match status" value="1"/>
</dbReference>
<reference evidence="3" key="2">
    <citation type="submission" date="2023-01" db="EMBL/GenBank/DDBJ databases">
        <authorList>
            <person name="Sun Q."/>
            <person name="Evtushenko L."/>
        </authorList>
    </citation>
    <scope>NUCLEOTIDE SEQUENCE</scope>
    <source>
        <strain evidence="3">VKM Ac-1958</strain>
    </source>
</reference>
<comment type="caution">
    <text evidence="3">The sequence shown here is derived from an EMBL/GenBank/DDBJ whole genome shotgun (WGS) entry which is preliminary data.</text>
</comment>
<evidence type="ECO:0000313" key="4">
    <source>
        <dbReference type="Proteomes" id="UP001142325"/>
    </source>
</evidence>
<dbReference type="Pfam" id="PF13519">
    <property type="entry name" value="VWA_2"/>
    <property type="match status" value="1"/>
</dbReference>
<protein>
    <recommendedName>
        <fullName evidence="2">VWFA domain-containing protein</fullName>
    </recommendedName>
</protein>
<feature type="domain" description="VWFA" evidence="2">
    <location>
        <begin position="102"/>
        <end position="287"/>
    </location>
</feature>
<keyword evidence="1" id="KW-1133">Transmembrane helix</keyword>
<keyword evidence="1" id="KW-0812">Transmembrane</keyword>
<dbReference type="Gene3D" id="3.40.50.410">
    <property type="entry name" value="von Willebrand factor, type A domain"/>
    <property type="match status" value="1"/>
</dbReference>
<dbReference type="Proteomes" id="UP001142325">
    <property type="component" value="Unassembled WGS sequence"/>
</dbReference>
<organism evidence="3 4">
    <name type="scientific">Microbacterium keratanolyticum</name>
    <dbReference type="NCBI Taxonomy" id="67574"/>
    <lineage>
        <taxon>Bacteria</taxon>
        <taxon>Bacillati</taxon>
        <taxon>Actinomycetota</taxon>
        <taxon>Actinomycetes</taxon>
        <taxon>Micrococcales</taxon>
        <taxon>Microbacteriaceae</taxon>
        <taxon>Microbacterium</taxon>
    </lineage>
</organism>
<accession>A0A9W6HQ07</accession>
<keyword evidence="4" id="KW-1185">Reference proteome</keyword>
<dbReference type="InterPro" id="IPR036465">
    <property type="entry name" value="vWFA_dom_sf"/>
</dbReference>
<proteinExistence type="predicted"/>
<dbReference type="InterPro" id="IPR002035">
    <property type="entry name" value="VWF_A"/>
</dbReference>
<evidence type="ECO:0000259" key="2">
    <source>
        <dbReference type="PROSITE" id="PS50234"/>
    </source>
</evidence>
<gene>
    <name evidence="3" type="ORF">GCM10017596_05060</name>
</gene>
<dbReference type="RefSeq" id="WP_239526578.1">
    <property type="nucleotide sequence ID" value="NZ_BAAAUM010000001.1"/>
</dbReference>